<evidence type="ECO:0000256" key="2">
    <source>
        <dbReference type="SAM" id="Phobius"/>
    </source>
</evidence>
<dbReference type="Proteomes" id="UP000317982">
    <property type="component" value="Unassembled WGS sequence"/>
</dbReference>
<protein>
    <submittedName>
        <fullName evidence="3">Uncharacterized protein</fullName>
    </submittedName>
</protein>
<keyword evidence="2" id="KW-1133">Transmembrane helix</keyword>
<dbReference type="InParanoid" id="A0A545ADX5"/>
<keyword evidence="4" id="KW-1185">Reference proteome</keyword>
<dbReference type="AlphaFoldDB" id="A0A545ADX5"/>
<feature type="non-terminal residue" evidence="3">
    <location>
        <position position="163"/>
    </location>
</feature>
<feature type="transmembrane region" description="Helical" evidence="2">
    <location>
        <begin position="20"/>
        <end position="39"/>
    </location>
</feature>
<dbReference type="EMBL" id="VIRS01000070">
    <property type="protein sequence ID" value="TQS39534.1"/>
    <property type="molecule type" value="Genomic_DNA"/>
</dbReference>
<keyword evidence="2" id="KW-0472">Membrane</keyword>
<feature type="compositionally biased region" description="Pro residues" evidence="1">
    <location>
        <begin position="140"/>
        <end position="150"/>
    </location>
</feature>
<reference evidence="3 4" key="1">
    <citation type="submission" date="2019-07" db="EMBL/GenBank/DDBJ databases">
        <title>Cryptosporangium phraense sp. nov., isolated from plant litter.</title>
        <authorList>
            <person name="Suriyachadkun C."/>
        </authorList>
    </citation>
    <scope>NUCLEOTIDE SEQUENCE [LARGE SCALE GENOMIC DNA]</scope>
    <source>
        <strain evidence="3 4">A-T 5661</strain>
    </source>
</reference>
<sequence>MSVYPAVAGRHARLPHWASLPVIVAVLGMSTTLLVTGVLHQSEQRRAEALLDRQALAVEAAVSAEANRYVDTMTDLSAAVGAQAALSAGDFAAIMSGLSAKRLYGASSVSLVMPSGTAELPDLDQIWSAASESTALAPAPAVPATPPDATPPGATRPAATPPD</sequence>
<organism evidence="3 4">
    <name type="scientific">Cryptosporangium phraense</name>
    <dbReference type="NCBI Taxonomy" id="2593070"/>
    <lineage>
        <taxon>Bacteria</taxon>
        <taxon>Bacillati</taxon>
        <taxon>Actinomycetota</taxon>
        <taxon>Actinomycetes</taxon>
        <taxon>Cryptosporangiales</taxon>
        <taxon>Cryptosporangiaceae</taxon>
        <taxon>Cryptosporangium</taxon>
    </lineage>
</organism>
<feature type="compositionally biased region" description="Low complexity" evidence="1">
    <location>
        <begin position="151"/>
        <end position="163"/>
    </location>
</feature>
<keyword evidence="2" id="KW-0812">Transmembrane</keyword>
<comment type="caution">
    <text evidence="3">The sequence shown here is derived from an EMBL/GenBank/DDBJ whole genome shotgun (WGS) entry which is preliminary data.</text>
</comment>
<gene>
    <name evidence="3" type="ORF">FL583_39590</name>
</gene>
<evidence type="ECO:0000313" key="3">
    <source>
        <dbReference type="EMBL" id="TQS39534.1"/>
    </source>
</evidence>
<proteinExistence type="predicted"/>
<accession>A0A545ADX5</accession>
<evidence type="ECO:0000313" key="4">
    <source>
        <dbReference type="Proteomes" id="UP000317982"/>
    </source>
</evidence>
<feature type="region of interest" description="Disordered" evidence="1">
    <location>
        <begin position="134"/>
        <end position="163"/>
    </location>
</feature>
<name>A0A545ADX5_9ACTN</name>
<evidence type="ECO:0000256" key="1">
    <source>
        <dbReference type="SAM" id="MobiDB-lite"/>
    </source>
</evidence>